<organism evidence="2">
    <name type="scientific">uncultured Caudovirales phage</name>
    <dbReference type="NCBI Taxonomy" id="2100421"/>
    <lineage>
        <taxon>Viruses</taxon>
        <taxon>Duplodnaviria</taxon>
        <taxon>Heunggongvirae</taxon>
        <taxon>Uroviricota</taxon>
        <taxon>Caudoviricetes</taxon>
        <taxon>Peduoviridae</taxon>
        <taxon>Maltschvirus</taxon>
        <taxon>Maltschvirus maltsch</taxon>
    </lineage>
</organism>
<reference evidence="2" key="1">
    <citation type="submission" date="2020-05" db="EMBL/GenBank/DDBJ databases">
        <authorList>
            <person name="Chiriac C."/>
            <person name="Salcher M."/>
            <person name="Ghai R."/>
            <person name="Kavagutti S V."/>
        </authorList>
    </citation>
    <scope>NUCLEOTIDE SEQUENCE</scope>
</reference>
<protein>
    <submittedName>
        <fullName evidence="2">Uncharacterized protein</fullName>
    </submittedName>
</protein>
<evidence type="ECO:0000313" key="1">
    <source>
        <dbReference type="EMBL" id="CAB4125877.1"/>
    </source>
</evidence>
<proteinExistence type="predicted"/>
<name>A0A6J7WLF0_9CAUD</name>
<accession>A0A6J7WLF0</accession>
<gene>
    <name evidence="2" type="ORF">UFOVP181_361</name>
    <name evidence="1" type="ORF">UFOVP57_278</name>
</gene>
<dbReference type="EMBL" id="LR798231">
    <property type="protein sequence ID" value="CAB5209216.1"/>
    <property type="molecule type" value="Genomic_DNA"/>
</dbReference>
<sequence length="106" mass="11054">MATGRLGTITPSATTLTTVYTVPSGNYSVFNVSFTNTNTTAVTIRLAMATTATPAANEYIEYDTTIIAKGVFERTGLVANGGLQIVAYCSAANVNVNVYGIETSTT</sequence>
<evidence type="ECO:0000313" key="2">
    <source>
        <dbReference type="EMBL" id="CAB5209216.1"/>
    </source>
</evidence>
<dbReference type="EMBL" id="LR796187">
    <property type="protein sequence ID" value="CAB4125877.1"/>
    <property type="molecule type" value="Genomic_DNA"/>
</dbReference>